<dbReference type="InterPro" id="IPR036625">
    <property type="entry name" value="E3-bd_dom_sf"/>
</dbReference>
<keyword evidence="1" id="KW-0238">DNA-binding</keyword>
<name>A0A7W4XYP6_KINRA</name>
<feature type="domain" description="Lsr2 DNA-binding" evidence="3">
    <location>
        <begin position="26"/>
        <end position="60"/>
    </location>
</feature>
<evidence type="ECO:0000259" key="3">
    <source>
        <dbReference type="Pfam" id="PF23359"/>
    </source>
</evidence>
<accession>A0A7W4XYP6</accession>
<sequence>MFIQHARRTGGQTVGHRDNDRRTTLAPDHRFIRSWARTHGHTITATGRISPALLRAYHDAH</sequence>
<evidence type="ECO:0000256" key="2">
    <source>
        <dbReference type="SAM" id="MobiDB-lite"/>
    </source>
</evidence>
<dbReference type="GO" id="GO:0016746">
    <property type="term" value="F:acyltransferase activity"/>
    <property type="evidence" value="ECO:0007669"/>
    <property type="project" value="InterPro"/>
</dbReference>
<gene>
    <name evidence="4" type="ORF">FHR75_004115</name>
</gene>
<proteinExistence type="predicted"/>
<comment type="caution">
    <text evidence="4">The sequence shown here is derived from an EMBL/GenBank/DDBJ whole genome shotgun (WGS) entry which is preliminary data.</text>
</comment>
<reference evidence="4 5" key="1">
    <citation type="submission" date="2020-08" db="EMBL/GenBank/DDBJ databases">
        <title>The Agave Microbiome: Exploring the role of microbial communities in plant adaptations to desert environments.</title>
        <authorList>
            <person name="Partida-Martinez L.P."/>
        </authorList>
    </citation>
    <scope>NUCLEOTIDE SEQUENCE [LARGE SCALE GENOMIC DNA]</scope>
    <source>
        <strain evidence="4 5">AS2.23</strain>
    </source>
</reference>
<evidence type="ECO:0000313" key="4">
    <source>
        <dbReference type="EMBL" id="MBB2903273.1"/>
    </source>
</evidence>
<protein>
    <recommendedName>
        <fullName evidence="3">Lsr2 DNA-binding domain-containing protein</fullName>
    </recommendedName>
</protein>
<dbReference type="EMBL" id="JACHVY010000006">
    <property type="protein sequence ID" value="MBB2903273.1"/>
    <property type="molecule type" value="Genomic_DNA"/>
</dbReference>
<dbReference type="AlphaFoldDB" id="A0A7W4XYP6"/>
<dbReference type="GO" id="GO:0003677">
    <property type="term" value="F:DNA binding"/>
    <property type="evidence" value="ECO:0007669"/>
    <property type="project" value="UniProtKB-KW"/>
</dbReference>
<evidence type="ECO:0000256" key="1">
    <source>
        <dbReference type="ARBA" id="ARBA00023125"/>
    </source>
</evidence>
<reference evidence="4 5" key="2">
    <citation type="submission" date="2020-08" db="EMBL/GenBank/DDBJ databases">
        <authorList>
            <person name="Partida-Martinez L."/>
            <person name="Huntemann M."/>
            <person name="Clum A."/>
            <person name="Wang J."/>
            <person name="Palaniappan K."/>
            <person name="Ritter S."/>
            <person name="Chen I.-M."/>
            <person name="Stamatis D."/>
            <person name="Reddy T."/>
            <person name="O'Malley R."/>
            <person name="Daum C."/>
            <person name="Shapiro N."/>
            <person name="Ivanova N."/>
            <person name="Kyrpides N."/>
            <person name="Woyke T."/>
        </authorList>
    </citation>
    <scope>NUCLEOTIDE SEQUENCE [LARGE SCALE GENOMIC DNA]</scope>
    <source>
        <strain evidence="4 5">AS2.23</strain>
    </source>
</reference>
<evidence type="ECO:0000313" key="5">
    <source>
        <dbReference type="Proteomes" id="UP000533269"/>
    </source>
</evidence>
<dbReference type="Gene3D" id="4.10.320.10">
    <property type="entry name" value="E3-binding domain"/>
    <property type="match status" value="1"/>
</dbReference>
<dbReference type="InterPro" id="IPR055370">
    <property type="entry name" value="Lsr2_DNA-bd"/>
</dbReference>
<dbReference type="Pfam" id="PF23359">
    <property type="entry name" value="Lsr2_DNA-bd"/>
    <property type="match status" value="1"/>
</dbReference>
<organism evidence="4 5">
    <name type="scientific">Kineococcus radiotolerans</name>
    <dbReference type="NCBI Taxonomy" id="131568"/>
    <lineage>
        <taxon>Bacteria</taxon>
        <taxon>Bacillati</taxon>
        <taxon>Actinomycetota</taxon>
        <taxon>Actinomycetes</taxon>
        <taxon>Kineosporiales</taxon>
        <taxon>Kineosporiaceae</taxon>
        <taxon>Kineococcus</taxon>
    </lineage>
</organism>
<feature type="region of interest" description="Disordered" evidence="2">
    <location>
        <begin position="1"/>
        <end position="23"/>
    </location>
</feature>
<dbReference type="Proteomes" id="UP000533269">
    <property type="component" value="Unassembled WGS sequence"/>
</dbReference>